<gene>
    <name evidence="6" type="ORF">Glove_103g143</name>
</gene>
<sequence length="764" mass="90344">MTNKKIVWHDKLNSVWDKIYYSLDFNIHKTITQQEEYRKNMIQNESSLTNNEKKFLLDELQKIYDKLKIGDSSVEKQQCNNCQNWHQATQYCEFCIRKYLENNFKNWTSGNEEIDKLIQECQQKTVSPQCVIEWINYDQFENIEYLTEGGCATIYTATWKVGSYDKWNSENQILKRLGREKVILKRLNNSNSSDEQWFQEVTLSFTLDNTFYSLAVFRGLTKDPSTNDYMLVLDYYDSDLRHFLKDNYQYLTEGGCATIYTATWKVGSYDKWNSENQILKRLGREKVILKRLNNSNSSDEQWFQEVTLSFTLDNTFYSLAVFRGLTKDPSTNDYMLVLDYYDSDLRHFLKDNYRSLTLLKKYEIIYEIAFSLNKIHEQKIMHRDLHSGNILYHAHTLDWYISDLGLSGPVEEQLNSIYGNLPYVAPEVYCGEIYTIKSDIYSIGILMWEVITGKTPYGDHEHNTDLAFAIAKGYRPMIYENIPLEYATLMKQCWDANPNNRPNLDTIYYKMESLVKSLYEEMDKQQEKTIQPKNFKSKIRKFFKSNSTKNKDKQVIKNIQSDENMGSKIYEIQTSKVYAFNFQPRNATDEEQQRYRPMIYENIPLEYATLMKQCWDANPNNRPNLDTIYYKMESLVKSLYEEMDKQQEKTIQPKNFKSKIRKFFKSNSTKNKDKQVIKNIQSDENMGSKIYEIQTSKVYAFNFQPRNATDEEQQTFDSGQFNFEISEEMEQRYLKSIGTNNFNKSCANEEGIASPLNSGSQFQD</sequence>
<proteinExistence type="predicted"/>
<comment type="caution">
    <text evidence="6">The sequence shown here is derived from an EMBL/GenBank/DDBJ whole genome shotgun (WGS) entry which is preliminary data.</text>
</comment>
<dbReference type="PANTHER" id="PTHR44329:SF288">
    <property type="entry name" value="MITOGEN-ACTIVATED PROTEIN KINASE KINASE KINASE 20"/>
    <property type="match status" value="1"/>
</dbReference>
<keyword evidence="4" id="KW-0067">ATP-binding</keyword>
<evidence type="ECO:0000256" key="3">
    <source>
        <dbReference type="ARBA" id="ARBA00022777"/>
    </source>
</evidence>
<protein>
    <recommendedName>
        <fullName evidence="5">Protein kinase domain-containing protein</fullName>
    </recommendedName>
</protein>
<dbReference type="PROSITE" id="PS50011">
    <property type="entry name" value="PROTEIN_KINASE_DOM"/>
    <property type="match status" value="1"/>
</dbReference>
<evidence type="ECO:0000259" key="5">
    <source>
        <dbReference type="PROSITE" id="PS50011"/>
    </source>
</evidence>
<dbReference type="STRING" id="1348612.A0A397JCG6"/>
<dbReference type="SUPFAM" id="SSF56112">
    <property type="entry name" value="Protein kinase-like (PK-like)"/>
    <property type="match status" value="3"/>
</dbReference>
<organism evidence="6 7">
    <name type="scientific">Diversispora epigaea</name>
    <dbReference type="NCBI Taxonomy" id="1348612"/>
    <lineage>
        <taxon>Eukaryota</taxon>
        <taxon>Fungi</taxon>
        <taxon>Fungi incertae sedis</taxon>
        <taxon>Mucoromycota</taxon>
        <taxon>Glomeromycotina</taxon>
        <taxon>Glomeromycetes</taxon>
        <taxon>Diversisporales</taxon>
        <taxon>Diversisporaceae</taxon>
        <taxon>Diversispora</taxon>
    </lineage>
</organism>
<keyword evidence="1" id="KW-0808">Transferase</keyword>
<dbReference type="InterPro" id="IPR011009">
    <property type="entry name" value="Kinase-like_dom_sf"/>
</dbReference>
<evidence type="ECO:0000256" key="2">
    <source>
        <dbReference type="ARBA" id="ARBA00022741"/>
    </source>
</evidence>
<evidence type="ECO:0000313" key="6">
    <source>
        <dbReference type="EMBL" id="RHZ82884.1"/>
    </source>
</evidence>
<dbReference type="Gene3D" id="1.10.510.10">
    <property type="entry name" value="Transferase(Phosphotransferase) domain 1"/>
    <property type="match status" value="3"/>
</dbReference>
<dbReference type="GO" id="GO:0005524">
    <property type="term" value="F:ATP binding"/>
    <property type="evidence" value="ECO:0007669"/>
    <property type="project" value="InterPro"/>
</dbReference>
<keyword evidence="3" id="KW-0418">Kinase</keyword>
<dbReference type="InterPro" id="IPR001245">
    <property type="entry name" value="Ser-Thr/Tyr_kinase_cat_dom"/>
</dbReference>
<dbReference type="AlphaFoldDB" id="A0A397JCG6"/>
<evidence type="ECO:0000256" key="1">
    <source>
        <dbReference type="ARBA" id="ARBA00022679"/>
    </source>
</evidence>
<evidence type="ECO:0000256" key="4">
    <source>
        <dbReference type="ARBA" id="ARBA00022840"/>
    </source>
</evidence>
<dbReference type="InterPro" id="IPR000719">
    <property type="entry name" value="Prot_kinase_dom"/>
</dbReference>
<feature type="domain" description="Protein kinase" evidence="5">
    <location>
        <begin position="245"/>
        <end position="514"/>
    </location>
</feature>
<dbReference type="GO" id="GO:0004674">
    <property type="term" value="F:protein serine/threonine kinase activity"/>
    <property type="evidence" value="ECO:0007669"/>
    <property type="project" value="TreeGrafter"/>
</dbReference>
<dbReference type="Proteomes" id="UP000266861">
    <property type="component" value="Unassembled WGS sequence"/>
</dbReference>
<keyword evidence="7" id="KW-1185">Reference proteome</keyword>
<dbReference type="Pfam" id="PF07714">
    <property type="entry name" value="PK_Tyr_Ser-Thr"/>
    <property type="match status" value="1"/>
</dbReference>
<name>A0A397JCG6_9GLOM</name>
<evidence type="ECO:0000313" key="7">
    <source>
        <dbReference type="Proteomes" id="UP000266861"/>
    </source>
</evidence>
<dbReference type="PANTHER" id="PTHR44329">
    <property type="entry name" value="SERINE/THREONINE-PROTEIN KINASE TNNI3K-RELATED"/>
    <property type="match status" value="1"/>
</dbReference>
<dbReference type="InterPro" id="IPR051681">
    <property type="entry name" value="Ser/Thr_Kinases-Pseudokinases"/>
</dbReference>
<dbReference type="EMBL" id="PQFF01000096">
    <property type="protein sequence ID" value="RHZ82884.1"/>
    <property type="molecule type" value="Genomic_DNA"/>
</dbReference>
<reference evidence="6 7" key="1">
    <citation type="submission" date="2018-08" db="EMBL/GenBank/DDBJ databases">
        <title>Genome and evolution of the arbuscular mycorrhizal fungus Diversispora epigaea (formerly Glomus versiforme) and its bacterial endosymbionts.</title>
        <authorList>
            <person name="Sun X."/>
            <person name="Fei Z."/>
            <person name="Harrison M."/>
        </authorList>
    </citation>
    <scope>NUCLEOTIDE SEQUENCE [LARGE SCALE GENOMIC DNA]</scope>
    <source>
        <strain evidence="6 7">IT104</strain>
    </source>
</reference>
<accession>A0A397JCG6</accession>
<keyword evidence="2" id="KW-0547">Nucleotide-binding</keyword>